<accession>A0ABS8WQX4</accession>
<evidence type="ECO:0000313" key="2">
    <source>
        <dbReference type="Proteomes" id="UP000823775"/>
    </source>
</evidence>
<organism evidence="1 2">
    <name type="scientific">Datura stramonium</name>
    <name type="common">Jimsonweed</name>
    <name type="synonym">Common thornapple</name>
    <dbReference type="NCBI Taxonomy" id="4076"/>
    <lineage>
        <taxon>Eukaryota</taxon>
        <taxon>Viridiplantae</taxon>
        <taxon>Streptophyta</taxon>
        <taxon>Embryophyta</taxon>
        <taxon>Tracheophyta</taxon>
        <taxon>Spermatophyta</taxon>
        <taxon>Magnoliopsida</taxon>
        <taxon>eudicotyledons</taxon>
        <taxon>Gunneridae</taxon>
        <taxon>Pentapetalae</taxon>
        <taxon>asterids</taxon>
        <taxon>lamiids</taxon>
        <taxon>Solanales</taxon>
        <taxon>Solanaceae</taxon>
        <taxon>Solanoideae</taxon>
        <taxon>Datureae</taxon>
        <taxon>Datura</taxon>
    </lineage>
</organism>
<gene>
    <name evidence="1" type="ORF">HAX54_052626</name>
</gene>
<keyword evidence="2" id="KW-1185">Reference proteome</keyword>
<dbReference type="Proteomes" id="UP000823775">
    <property type="component" value="Unassembled WGS sequence"/>
</dbReference>
<dbReference type="EMBL" id="JACEIK010009596">
    <property type="protein sequence ID" value="MCE3052441.1"/>
    <property type="molecule type" value="Genomic_DNA"/>
</dbReference>
<protein>
    <submittedName>
        <fullName evidence="1">Uncharacterized protein</fullName>
    </submittedName>
</protein>
<evidence type="ECO:0000313" key="1">
    <source>
        <dbReference type="EMBL" id="MCE3052441.1"/>
    </source>
</evidence>
<sequence>MEVKLPPIRGPKVETTLHMSKIEDALKILFVYEYVINKGNQGFELNVEVLEAIVRVENPNEEVLELAVVVEKATNEVHEPIIQVEKAINEVP</sequence>
<proteinExistence type="predicted"/>
<name>A0ABS8WQX4_DATST</name>
<comment type="caution">
    <text evidence="1">The sequence shown here is derived from an EMBL/GenBank/DDBJ whole genome shotgun (WGS) entry which is preliminary data.</text>
</comment>
<reference evidence="1 2" key="1">
    <citation type="journal article" date="2021" name="BMC Genomics">
        <title>Datura genome reveals duplications of psychoactive alkaloid biosynthetic genes and high mutation rate following tissue culture.</title>
        <authorList>
            <person name="Rajewski A."/>
            <person name="Carter-House D."/>
            <person name="Stajich J."/>
            <person name="Litt A."/>
        </authorList>
    </citation>
    <scope>NUCLEOTIDE SEQUENCE [LARGE SCALE GENOMIC DNA]</scope>
    <source>
        <strain evidence="1">AR-01</strain>
    </source>
</reference>